<dbReference type="Pfam" id="PF16113">
    <property type="entry name" value="ECH_2"/>
    <property type="match status" value="1"/>
</dbReference>
<name>A0A1B3ZEN3_9SPHN</name>
<sequence length="325" mass="33682">MSDGTISTLRVSATPIIANDSASLWDMGSGIACLEVHTKMNALNVQALDILEHAVAQAGSAFGALVIGNDDPRAFSAGADLAYNHAMVTRGNWAALAAYFRHGQGLYQKVAALPVPVVAAAHGFALGGGCEIMLHSHAVVAHAGLRAGLPEIKVGLIPAWGGCTQLLLRCVERDGPDDGLARALAVLQAGEIAASAEQSEAMGLLRPGTTIVAERSHLLPAAIDQARAMMDTGFTPPAQPHLTYGGQPAYETHLAKVETDLASGSVFRDGATVMREIVGVLTGYPIVTERGTYPITVSLEGELASADRLIRTPAALVAITRLIGG</sequence>
<dbReference type="InterPro" id="IPR029045">
    <property type="entry name" value="ClpP/crotonase-like_dom_sf"/>
</dbReference>
<gene>
    <name evidence="2" type="ORF">AWL63_19950</name>
</gene>
<proteinExistence type="predicted"/>
<dbReference type="Proteomes" id="UP000094256">
    <property type="component" value="Chromosome"/>
</dbReference>
<dbReference type="RefSeq" id="WP_069206418.1">
    <property type="nucleotide sequence ID" value="NZ_CP014168.1"/>
</dbReference>
<dbReference type="GO" id="GO:0006635">
    <property type="term" value="P:fatty acid beta-oxidation"/>
    <property type="evidence" value="ECO:0007669"/>
    <property type="project" value="TreeGrafter"/>
</dbReference>
<dbReference type="AlphaFoldDB" id="A0A1B3ZEN3"/>
<accession>A0A1B3ZEN3</accession>
<dbReference type="EMBL" id="CP014168">
    <property type="protein sequence ID" value="AOH85891.1"/>
    <property type="molecule type" value="Genomic_DNA"/>
</dbReference>
<dbReference type="InterPro" id="IPR045004">
    <property type="entry name" value="ECH_dom"/>
</dbReference>
<dbReference type="KEGG" id="span:AWL63_19950"/>
<organism evidence="2 3">
    <name type="scientific">Sphingomonas panacis</name>
    <dbReference type="NCBI Taxonomy" id="1560345"/>
    <lineage>
        <taxon>Bacteria</taxon>
        <taxon>Pseudomonadati</taxon>
        <taxon>Pseudomonadota</taxon>
        <taxon>Alphaproteobacteria</taxon>
        <taxon>Sphingomonadales</taxon>
        <taxon>Sphingomonadaceae</taxon>
        <taxon>Sphingomonas</taxon>
    </lineage>
</organism>
<dbReference type="STRING" id="1560345.AWL63_19950"/>
<feature type="domain" description="Enoyl-CoA hydratase/isomerase" evidence="1">
    <location>
        <begin position="30"/>
        <end position="165"/>
    </location>
</feature>
<keyword evidence="3" id="KW-1185">Reference proteome</keyword>
<evidence type="ECO:0000313" key="2">
    <source>
        <dbReference type="EMBL" id="AOH85891.1"/>
    </source>
</evidence>
<evidence type="ECO:0000313" key="3">
    <source>
        <dbReference type="Proteomes" id="UP000094256"/>
    </source>
</evidence>
<dbReference type="PANTHER" id="PTHR11941">
    <property type="entry name" value="ENOYL-COA HYDRATASE-RELATED"/>
    <property type="match status" value="1"/>
</dbReference>
<dbReference type="SUPFAM" id="SSF52096">
    <property type="entry name" value="ClpP/crotonase"/>
    <property type="match status" value="1"/>
</dbReference>
<evidence type="ECO:0000259" key="1">
    <source>
        <dbReference type="Pfam" id="PF16113"/>
    </source>
</evidence>
<dbReference type="CDD" id="cd06558">
    <property type="entry name" value="crotonase-like"/>
    <property type="match status" value="1"/>
</dbReference>
<protein>
    <recommendedName>
        <fullName evidence="1">Enoyl-CoA hydratase/isomerase domain-containing protein</fullName>
    </recommendedName>
</protein>
<reference evidence="2 3" key="1">
    <citation type="submission" date="2016-01" db="EMBL/GenBank/DDBJ databases">
        <title>Complete genome and mega plasmid sequence of Sphingomonas panacis DCY99 elicits systemic resistance in rice to Xanthomonas oryzae.</title>
        <authorList>
            <person name="Kim Y.J."/>
            <person name="Yang D.C."/>
            <person name="Sing P."/>
        </authorList>
    </citation>
    <scope>NUCLEOTIDE SEQUENCE [LARGE SCALE GENOMIC DNA]</scope>
    <source>
        <strain evidence="2 3">DCY99</strain>
    </source>
</reference>
<dbReference type="PANTHER" id="PTHR11941:SF54">
    <property type="entry name" value="ENOYL-COA HYDRATASE, MITOCHONDRIAL"/>
    <property type="match status" value="1"/>
</dbReference>
<dbReference type="GO" id="GO:0003824">
    <property type="term" value="F:catalytic activity"/>
    <property type="evidence" value="ECO:0007669"/>
    <property type="project" value="UniProtKB-ARBA"/>
</dbReference>
<dbReference type="Gene3D" id="3.90.226.10">
    <property type="entry name" value="2-enoyl-CoA Hydratase, Chain A, domain 1"/>
    <property type="match status" value="1"/>
</dbReference>